<dbReference type="SUPFAM" id="SSF89796">
    <property type="entry name" value="CoA-transferase family III (CaiB/BaiF)"/>
    <property type="match status" value="2"/>
</dbReference>
<reference evidence="2 3" key="1">
    <citation type="submission" date="2024-08" db="EMBL/GenBank/DDBJ databases">
        <title>Mycobacterium servetensis sp. nov., a novel rapid-growing mycobacterial species recovered from a human patient in Zaragoza, Spain.</title>
        <authorList>
            <person name="Tristancho-Baro A.I."/>
            <person name="Buenestado-Serrano S."/>
            <person name="Garcia De Viedma D."/>
            <person name="Milagro-Beamonte A."/>
            <person name="Burillo N."/>
            <person name="Sanz S."/>
            <person name="Lopez-Calleja A.I."/>
            <person name="Penas-Utrilla D."/>
            <person name="Guardingo M."/>
            <person name="Garcia M.J."/>
            <person name="Vinuelas-Bayon J."/>
        </authorList>
    </citation>
    <scope>NUCLEOTIDE SEQUENCE [LARGE SCALE GENOMIC DNA]</scope>
    <source>
        <strain evidence="3">HUMS_12744610</strain>
    </source>
</reference>
<evidence type="ECO:0000313" key="2">
    <source>
        <dbReference type="EMBL" id="MEY8018473.1"/>
    </source>
</evidence>
<dbReference type="RefSeq" id="WP_369741087.1">
    <property type="nucleotide sequence ID" value="NZ_JBGEDP010000001.1"/>
</dbReference>
<dbReference type="EMBL" id="JBGEDP010000001">
    <property type="protein sequence ID" value="MEY8018473.1"/>
    <property type="molecule type" value="Genomic_DNA"/>
</dbReference>
<gene>
    <name evidence="2" type="ORF">AB8998_27665</name>
</gene>
<keyword evidence="3" id="KW-1185">Reference proteome</keyword>
<organism evidence="2 3">
    <name type="scientific">Mycobacterium servetii</name>
    <dbReference type="NCBI Taxonomy" id="3237418"/>
    <lineage>
        <taxon>Bacteria</taxon>
        <taxon>Bacillati</taxon>
        <taxon>Actinomycetota</taxon>
        <taxon>Actinomycetes</taxon>
        <taxon>Mycobacteriales</taxon>
        <taxon>Mycobacteriaceae</taxon>
        <taxon>Mycobacterium</taxon>
    </lineage>
</organism>
<sequence length="397" mass="41154">MSSAPNTWLSRWGDSGLACLTGRPDGPPDFSRANVLARADAVGAAAARRLGVDVDAAGLLTGRAALLELSRGGRVSVGGATRLLAARDDWCALTLSRPDDRAAVPALLRADDVPEDPWPALAHWAATRPASEITERATLLDIPAARLGEATPTAPRIRRTGPRAPARGGPGLLVADLSSMWAGPLCGRLLARAGATVVKVESPRRPDGTRNGNRAFFDWVNAGKLSCCVDFDKQADELRELLAVADVVIEGSRPAALARRGLGPEHLAPRPGRIWLRISGYGDPRPAFGDDAAVGGGLVGASPQGPVFCGDAIADPLTGLEAAAALADSLDRGGGELIEVAMAGVAATYAALPTEPSVSHCPALPPRPPRPSGRAAELGADNRTVRRLIAERRCPSC</sequence>
<dbReference type="GO" id="GO:0016740">
    <property type="term" value="F:transferase activity"/>
    <property type="evidence" value="ECO:0007669"/>
    <property type="project" value="UniProtKB-KW"/>
</dbReference>
<dbReference type="InterPro" id="IPR023606">
    <property type="entry name" value="CoA-Trfase_III_dom_1_sf"/>
</dbReference>
<dbReference type="InterPro" id="IPR003673">
    <property type="entry name" value="CoA-Trfase_fam_III"/>
</dbReference>
<protein>
    <submittedName>
        <fullName evidence="2">CoA transferase</fullName>
    </submittedName>
</protein>
<accession>A0ABV4C7E6</accession>
<keyword evidence="2" id="KW-0808">Transferase</keyword>
<comment type="caution">
    <text evidence="2">The sequence shown here is derived from an EMBL/GenBank/DDBJ whole genome shotgun (WGS) entry which is preliminary data.</text>
</comment>
<evidence type="ECO:0000256" key="1">
    <source>
        <dbReference type="SAM" id="MobiDB-lite"/>
    </source>
</evidence>
<feature type="region of interest" description="Disordered" evidence="1">
    <location>
        <begin position="357"/>
        <end position="376"/>
    </location>
</feature>
<name>A0ABV4C7E6_9MYCO</name>
<dbReference type="PANTHER" id="PTHR48228:SF7">
    <property type="entry name" value="FATTY ACYL-COA TRANSFERASE RV3272-RELATED"/>
    <property type="match status" value="1"/>
</dbReference>
<dbReference type="PANTHER" id="PTHR48228">
    <property type="entry name" value="SUCCINYL-COA--D-CITRAMALATE COA-TRANSFERASE"/>
    <property type="match status" value="1"/>
</dbReference>
<proteinExistence type="predicted"/>
<dbReference type="InterPro" id="IPR050509">
    <property type="entry name" value="CoA-transferase_III"/>
</dbReference>
<dbReference type="Proteomes" id="UP001564760">
    <property type="component" value="Unassembled WGS sequence"/>
</dbReference>
<dbReference type="Pfam" id="PF02515">
    <property type="entry name" value="CoA_transf_3"/>
    <property type="match status" value="1"/>
</dbReference>
<evidence type="ECO:0000313" key="3">
    <source>
        <dbReference type="Proteomes" id="UP001564760"/>
    </source>
</evidence>
<dbReference type="Gene3D" id="3.40.50.10540">
    <property type="entry name" value="Crotonobetainyl-coa:carnitine coa-transferase, domain 1"/>
    <property type="match status" value="1"/>
</dbReference>